<evidence type="ECO:0000256" key="1">
    <source>
        <dbReference type="ARBA" id="ARBA00009998"/>
    </source>
</evidence>
<dbReference type="SUPFAM" id="SSF116842">
    <property type="entry name" value="XseB-like"/>
    <property type="match status" value="1"/>
</dbReference>
<comment type="catalytic activity">
    <reaction evidence="6">
        <text>Exonucleolytic cleavage in either 5'- to 3'- or 3'- to 5'-direction to yield nucleoside 5'-phosphates.</text>
        <dbReference type="EC" id="3.1.11.6"/>
    </reaction>
</comment>
<dbReference type="GO" id="GO:0005829">
    <property type="term" value="C:cytosol"/>
    <property type="evidence" value="ECO:0007669"/>
    <property type="project" value="TreeGrafter"/>
</dbReference>
<evidence type="ECO:0000313" key="7">
    <source>
        <dbReference type="EMBL" id="SMA49492.1"/>
    </source>
</evidence>
<dbReference type="HAMAP" id="MF_00337">
    <property type="entry name" value="Exonuc_7_S"/>
    <property type="match status" value="1"/>
</dbReference>
<dbReference type="RefSeq" id="WP_087111864.1">
    <property type="nucleotide sequence ID" value="NZ_CBCSCN010000010.1"/>
</dbReference>
<dbReference type="GO" id="GO:0008855">
    <property type="term" value="F:exodeoxyribonuclease VII activity"/>
    <property type="evidence" value="ECO:0007669"/>
    <property type="project" value="UniProtKB-UniRule"/>
</dbReference>
<accession>A0A1X7AN26</accession>
<dbReference type="NCBIfam" id="NF002140">
    <property type="entry name" value="PRK00977.1-4"/>
    <property type="match status" value="1"/>
</dbReference>
<dbReference type="Proteomes" id="UP000196573">
    <property type="component" value="Unassembled WGS sequence"/>
</dbReference>
<gene>
    <name evidence="6 7" type="primary">xseB</name>
    <name evidence="7" type="ORF">EHSB41UT_03290</name>
</gene>
<dbReference type="EC" id="3.1.11.6" evidence="6"/>
<evidence type="ECO:0000256" key="6">
    <source>
        <dbReference type="HAMAP-Rule" id="MF_00337"/>
    </source>
</evidence>
<dbReference type="NCBIfam" id="TIGR01280">
    <property type="entry name" value="xseB"/>
    <property type="match status" value="1"/>
</dbReference>
<comment type="subcellular location">
    <subcellularLocation>
        <location evidence="6">Cytoplasm</location>
    </subcellularLocation>
</comment>
<proteinExistence type="inferred from homology"/>
<dbReference type="Gene3D" id="1.10.287.1040">
    <property type="entry name" value="Exonuclease VII, small subunit"/>
    <property type="match status" value="1"/>
</dbReference>
<keyword evidence="4 6" id="KW-0378">Hydrolase</keyword>
<dbReference type="PANTHER" id="PTHR34137">
    <property type="entry name" value="EXODEOXYRIBONUCLEASE 7 SMALL SUBUNIT"/>
    <property type="match status" value="1"/>
</dbReference>
<dbReference type="Pfam" id="PF02609">
    <property type="entry name" value="Exonuc_VII_S"/>
    <property type="match status" value="1"/>
</dbReference>
<evidence type="ECO:0000256" key="3">
    <source>
        <dbReference type="ARBA" id="ARBA00022722"/>
    </source>
</evidence>
<dbReference type="OrthoDB" id="9801128at2"/>
<organism evidence="7 8">
    <name type="scientific">Parendozoicomonas haliclonae</name>
    <dbReference type="NCBI Taxonomy" id="1960125"/>
    <lineage>
        <taxon>Bacteria</taxon>
        <taxon>Pseudomonadati</taxon>
        <taxon>Pseudomonadota</taxon>
        <taxon>Gammaproteobacteria</taxon>
        <taxon>Oceanospirillales</taxon>
        <taxon>Endozoicomonadaceae</taxon>
        <taxon>Parendozoicomonas</taxon>
    </lineage>
</organism>
<dbReference type="AlphaFoldDB" id="A0A1X7AN26"/>
<comment type="similarity">
    <text evidence="1 6">Belongs to the XseB family.</text>
</comment>
<reference evidence="7 8" key="1">
    <citation type="submission" date="2017-03" db="EMBL/GenBank/DDBJ databases">
        <authorList>
            <person name="Afonso C.L."/>
            <person name="Miller P.J."/>
            <person name="Scott M.A."/>
            <person name="Spackman E."/>
            <person name="Goraichik I."/>
            <person name="Dimitrov K.M."/>
            <person name="Suarez D.L."/>
            <person name="Swayne D.E."/>
        </authorList>
    </citation>
    <scope>NUCLEOTIDE SEQUENCE [LARGE SCALE GENOMIC DNA]</scope>
    <source>
        <strain evidence="7">SB41UT1</strain>
    </source>
</reference>
<dbReference type="InterPro" id="IPR003761">
    <property type="entry name" value="Exonuc_VII_S"/>
</dbReference>
<dbReference type="GO" id="GO:0006308">
    <property type="term" value="P:DNA catabolic process"/>
    <property type="evidence" value="ECO:0007669"/>
    <property type="project" value="UniProtKB-UniRule"/>
</dbReference>
<keyword evidence="8" id="KW-1185">Reference proteome</keyword>
<evidence type="ECO:0000256" key="2">
    <source>
        <dbReference type="ARBA" id="ARBA00022490"/>
    </source>
</evidence>
<dbReference type="EMBL" id="FWPT01000008">
    <property type="protein sequence ID" value="SMA49492.1"/>
    <property type="molecule type" value="Genomic_DNA"/>
</dbReference>
<keyword evidence="5 6" id="KW-0269">Exonuclease</keyword>
<comment type="subunit">
    <text evidence="6">Heterooligomer composed of large and small subunits.</text>
</comment>
<sequence>MANRTDSETGAATRSGFAFETSLGELEKTVRELESGDLPLEQALKAFEKGIRLTRDCQKALQDAEQKVRILLEQDGQTTLQNFDQPEEN</sequence>
<evidence type="ECO:0000256" key="5">
    <source>
        <dbReference type="ARBA" id="ARBA00022839"/>
    </source>
</evidence>
<keyword evidence="3 6" id="KW-0540">Nuclease</keyword>
<name>A0A1X7AN26_9GAMM</name>
<dbReference type="InterPro" id="IPR037004">
    <property type="entry name" value="Exonuc_VII_ssu_sf"/>
</dbReference>
<dbReference type="PANTHER" id="PTHR34137:SF1">
    <property type="entry name" value="EXODEOXYRIBONUCLEASE 7 SMALL SUBUNIT"/>
    <property type="match status" value="1"/>
</dbReference>
<dbReference type="GO" id="GO:0009318">
    <property type="term" value="C:exodeoxyribonuclease VII complex"/>
    <property type="evidence" value="ECO:0007669"/>
    <property type="project" value="UniProtKB-UniRule"/>
</dbReference>
<evidence type="ECO:0000313" key="8">
    <source>
        <dbReference type="Proteomes" id="UP000196573"/>
    </source>
</evidence>
<evidence type="ECO:0000256" key="4">
    <source>
        <dbReference type="ARBA" id="ARBA00022801"/>
    </source>
</evidence>
<keyword evidence="2 6" id="KW-0963">Cytoplasm</keyword>
<protein>
    <recommendedName>
        <fullName evidence="6">Exodeoxyribonuclease 7 small subunit</fullName>
        <ecNumber evidence="6">3.1.11.6</ecNumber>
    </recommendedName>
    <alternativeName>
        <fullName evidence="6">Exodeoxyribonuclease VII small subunit</fullName>
        <shortName evidence="6">Exonuclease VII small subunit</shortName>
    </alternativeName>
</protein>
<comment type="function">
    <text evidence="6">Bidirectionally degrades single-stranded DNA into large acid-insoluble oligonucleotides, which are then degraded further into small acid-soluble oligonucleotides.</text>
</comment>